<comment type="caution">
    <text evidence="3">The sequence shown here is derived from an EMBL/GenBank/DDBJ whole genome shotgun (WGS) entry which is preliminary data.</text>
</comment>
<keyword evidence="1" id="KW-1133">Transmembrane helix</keyword>
<accession>A0ABT3GFI2</accession>
<feature type="transmembrane region" description="Helical" evidence="1">
    <location>
        <begin position="17"/>
        <end position="38"/>
    </location>
</feature>
<feature type="transmembrane region" description="Helical" evidence="1">
    <location>
        <begin position="188"/>
        <end position="210"/>
    </location>
</feature>
<dbReference type="RefSeq" id="WP_264486485.1">
    <property type="nucleotide sequence ID" value="NZ_JAPDDT010000002.1"/>
</dbReference>
<feature type="transmembrane region" description="Helical" evidence="1">
    <location>
        <begin position="311"/>
        <end position="334"/>
    </location>
</feature>
<dbReference type="Pfam" id="PF12158">
    <property type="entry name" value="DUF3592"/>
    <property type="match status" value="1"/>
</dbReference>
<proteinExistence type="predicted"/>
<keyword evidence="4" id="KW-1185">Reference proteome</keyword>
<dbReference type="Proteomes" id="UP001320876">
    <property type="component" value="Unassembled WGS sequence"/>
</dbReference>
<evidence type="ECO:0000259" key="2">
    <source>
        <dbReference type="Pfam" id="PF12158"/>
    </source>
</evidence>
<sequence>MEAGHSSESSIGCAGRFFGICWTAFSSIFLCFGLWMTWGALEAWKWESVPCVIDRFEIVADQKKDPAFRADLAYRYKVDGREYTGTRLWKEDKGSDKYEELAKVREQLAQGPEGSLANLTNVQTECRVKPGEPETSALMPSGSGQIWGGLIFAAFGGFFVLIGIGLIFGGTGKSAKTVSKKGGTENFFAAVMAFLFFGCAGLGLLFGLIIPKAAEWVAMRGWQETEAEVIWSRVRSKSDSDGTTYAVDLFYRYQVDGREYRSNRYDLLGGSSSGSKGKHEVTRAHPPESKLTVFVDPDEPWRAVVKRSAGWWGLFALFPLPFIAVGAGGLWTIFKKRREGASVSLPRSSGKGAAVRAHRIAAKSLEPGKWTRAGSSRIGGFIGLTVFALFWNGFLFFFQRSLWGDVGSGDGFGKAIGGVFTLFMIPFFLIGIGLAVGVVYAFASLFAPRFEIQLAAGDLKPGRSVRLQWRRAGGRGQPKDFALLLVGREEATYSQGSSNSTARSVFHEEVLFETTIPQAMEAGSVSLKIPDDAVPTFNGTHNRIVWRACLHAKVPWLPDARDEREILVLPFDATELP</sequence>
<name>A0ABT3GFI2_9BACT</name>
<dbReference type="EMBL" id="JAPDDT010000002">
    <property type="protein sequence ID" value="MCW1922376.1"/>
    <property type="molecule type" value="Genomic_DNA"/>
</dbReference>
<keyword evidence="1" id="KW-0812">Transmembrane</keyword>
<protein>
    <submittedName>
        <fullName evidence="3">DUF3592 domain-containing protein</fullName>
    </submittedName>
</protein>
<feature type="transmembrane region" description="Helical" evidence="1">
    <location>
        <begin position="378"/>
        <end position="398"/>
    </location>
</feature>
<keyword evidence="1" id="KW-0472">Membrane</keyword>
<feature type="transmembrane region" description="Helical" evidence="1">
    <location>
        <begin position="146"/>
        <end position="168"/>
    </location>
</feature>
<feature type="transmembrane region" description="Helical" evidence="1">
    <location>
        <begin position="418"/>
        <end position="443"/>
    </location>
</feature>
<feature type="domain" description="DUF3592" evidence="2">
    <location>
        <begin position="225"/>
        <end position="308"/>
    </location>
</feature>
<gene>
    <name evidence="3" type="ORF">OKA05_07410</name>
</gene>
<organism evidence="3 4">
    <name type="scientific">Luteolibacter arcticus</name>
    <dbReference type="NCBI Taxonomy" id="1581411"/>
    <lineage>
        <taxon>Bacteria</taxon>
        <taxon>Pseudomonadati</taxon>
        <taxon>Verrucomicrobiota</taxon>
        <taxon>Verrucomicrobiia</taxon>
        <taxon>Verrucomicrobiales</taxon>
        <taxon>Verrucomicrobiaceae</taxon>
        <taxon>Luteolibacter</taxon>
    </lineage>
</organism>
<evidence type="ECO:0000313" key="4">
    <source>
        <dbReference type="Proteomes" id="UP001320876"/>
    </source>
</evidence>
<evidence type="ECO:0000313" key="3">
    <source>
        <dbReference type="EMBL" id="MCW1922376.1"/>
    </source>
</evidence>
<evidence type="ECO:0000256" key="1">
    <source>
        <dbReference type="SAM" id="Phobius"/>
    </source>
</evidence>
<dbReference type="InterPro" id="IPR021994">
    <property type="entry name" value="DUF3592"/>
</dbReference>
<reference evidence="3 4" key="1">
    <citation type="submission" date="2022-10" db="EMBL/GenBank/DDBJ databases">
        <title>Luteolibacter arcticus strain CCTCC AB 2014275, whole genome shotgun sequencing project.</title>
        <authorList>
            <person name="Zhao G."/>
            <person name="Shen L."/>
        </authorList>
    </citation>
    <scope>NUCLEOTIDE SEQUENCE [LARGE SCALE GENOMIC DNA]</scope>
    <source>
        <strain evidence="3 4">CCTCC AB 2014275</strain>
    </source>
</reference>